<protein>
    <submittedName>
        <fullName evidence="3">NTP transferase domain-containing protein</fullName>
    </submittedName>
</protein>
<feature type="region of interest" description="Disordered" evidence="1">
    <location>
        <begin position="348"/>
        <end position="382"/>
    </location>
</feature>
<organism evidence="3 4">
    <name type="scientific">Oceanomicrobium pacificus</name>
    <dbReference type="NCBI Taxonomy" id="2692916"/>
    <lineage>
        <taxon>Bacteria</taxon>
        <taxon>Pseudomonadati</taxon>
        <taxon>Pseudomonadota</taxon>
        <taxon>Alphaproteobacteria</taxon>
        <taxon>Rhodobacterales</taxon>
        <taxon>Paracoccaceae</taxon>
        <taxon>Oceanomicrobium</taxon>
    </lineage>
</organism>
<dbReference type="InterPro" id="IPR011004">
    <property type="entry name" value="Trimer_LpxA-like_sf"/>
</dbReference>
<keyword evidence="4" id="KW-1185">Reference proteome</keyword>
<reference evidence="3 4" key="1">
    <citation type="submission" date="2019-12" db="EMBL/GenBank/DDBJ databases">
        <title>Strain KN286 was isolated from seawater, which was collected from Caroline Seamount in the tropical western Pacific.</title>
        <authorList>
            <person name="Wang Q."/>
        </authorList>
    </citation>
    <scope>NUCLEOTIDE SEQUENCE [LARGE SCALE GENOMIC DNA]</scope>
    <source>
        <strain evidence="3 4">KN286</strain>
    </source>
</reference>
<dbReference type="GO" id="GO:0016740">
    <property type="term" value="F:transferase activity"/>
    <property type="evidence" value="ECO:0007669"/>
    <property type="project" value="UniProtKB-KW"/>
</dbReference>
<dbReference type="SUPFAM" id="SSF51161">
    <property type="entry name" value="Trimeric LpxA-like enzymes"/>
    <property type="match status" value="1"/>
</dbReference>
<dbReference type="InterPro" id="IPR029044">
    <property type="entry name" value="Nucleotide-diphossugar_trans"/>
</dbReference>
<evidence type="ECO:0000256" key="1">
    <source>
        <dbReference type="SAM" id="MobiDB-lite"/>
    </source>
</evidence>
<evidence type="ECO:0000313" key="4">
    <source>
        <dbReference type="Proteomes" id="UP000436016"/>
    </source>
</evidence>
<keyword evidence="3" id="KW-0808">Transferase</keyword>
<dbReference type="EMBL" id="WUWG01000001">
    <property type="protein sequence ID" value="MXU64630.1"/>
    <property type="molecule type" value="Genomic_DNA"/>
</dbReference>
<name>A0A6B0TJH2_9RHOB</name>
<feature type="domain" description="Nucleotidyl transferase" evidence="2">
    <location>
        <begin position="3"/>
        <end position="241"/>
    </location>
</feature>
<dbReference type="Pfam" id="PF00483">
    <property type="entry name" value="NTP_transferase"/>
    <property type="match status" value="1"/>
</dbReference>
<accession>A0A6B0TJH2</accession>
<dbReference type="Proteomes" id="UP000436016">
    <property type="component" value="Unassembled WGS sequence"/>
</dbReference>
<gene>
    <name evidence="3" type="ORF">GSH16_04170</name>
</gene>
<evidence type="ECO:0000313" key="3">
    <source>
        <dbReference type="EMBL" id="MXU64630.1"/>
    </source>
</evidence>
<dbReference type="AlphaFoldDB" id="A0A6B0TJH2"/>
<dbReference type="InterPro" id="IPR050486">
    <property type="entry name" value="Mannose-1P_guanyltransferase"/>
</dbReference>
<dbReference type="RefSeq" id="WP_160852206.1">
    <property type="nucleotide sequence ID" value="NZ_WUWG01000001.1"/>
</dbReference>
<dbReference type="PANTHER" id="PTHR22572">
    <property type="entry name" value="SUGAR-1-PHOSPHATE GUANYL TRANSFERASE"/>
    <property type="match status" value="1"/>
</dbReference>
<dbReference type="Gene3D" id="2.160.10.10">
    <property type="entry name" value="Hexapeptide repeat proteins"/>
    <property type="match status" value="1"/>
</dbReference>
<sequence length="382" mass="40359">MRAVLLAAGEGSRVRPLTADTPKPLLPIFDRPIADHLLGRLASCGVTEVIVNVAHHGQRIIDALGTGSRHGLSIAYSREYGWASGGTVPSPLGSAGALRRIHDRIAPFDQPFIVLCADALIDADLSAAMDRHRASGAQLSILAQEVPDSDIPKYGIIRARRTGRVEGFQEKPKVEDAASNLANVGIYIMSPEVLSHLPQGGTPDIAQDLIPALLAAGVPVKVDRTPFQWIDIGCIRDYGQTIARALHGRIAGLSPPGHQVGEGLTLAPFAQVDPERLNWRGPLFVEAGARIDPAARIEGPTWIGADCVIGPRCHVSASILRPGVRLSPGAIVADQLVDPNWSVTMPLARDGGGPAPPLDRSGPVWRGKPARPLRLAASAANA</sequence>
<comment type="caution">
    <text evidence="3">The sequence shown here is derived from an EMBL/GenBank/DDBJ whole genome shotgun (WGS) entry which is preliminary data.</text>
</comment>
<dbReference type="InterPro" id="IPR005835">
    <property type="entry name" value="NTP_transferase_dom"/>
</dbReference>
<evidence type="ECO:0000259" key="2">
    <source>
        <dbReference type="Pfam" id="PF00483"/>
    </source>
</evidence>
<dbReference type="Gene3D" id="3.90.550.10">
    <property type="entry name" value="Spore Coat Polysaccharide Biosynthesis Protein SpsA, Chain A"/>
    <property type="match status" value="1"/>
</dbReference>
<proteinExistence type="predicted"/>
<dbReference type="SUPFAM" id="SSF53448">
    <property type="entry name" value="Nucleotide-diphospho-sugar transferases"/>
    <property type="match status" value="1"/>
</dbReference>
<dbReference type="CDD" id="cd04181">
    <property type="entry name" value="NTP_transferase"/>
    <property type="match status" value="1"/>
</dbReference>
<feature type="compositionally biased region" description="Low complexity" evidence="1">
    <location>
        <begin position="370"/>
        <end position="382"/>
    </location>
</feature>